<evidence type="ECO:0000256" key="2">
    <source>
        <dbReference type="ARBA" id="ARBA00005811"/>
    </source>
</evidence>
<evidence type="ECO:0000256" key="4">
    <source>
        <dbReference type="ARBA" id="ARBA00022692"/>
    </source>
</evidence>
<protein>
    <submittedName>
        <fullName evidence="9">Biopolymer transporter ExbD</fullName>
    </submittedName>
</protein>
<dbReference type="PANTHER" id="PTHR30558">
    <property type="entry name" value="EXBD MEMBRANE COMPONENT OF PMF-DRIVEN MACROMOLECULE IMPORT SYSTEM"/>
    <property type="match status" value="1"/>
</dbReference>
<sequence>MKLVQKETEDLELDMSPMIDMVFLLLIFFIVASQVIDEKPKVDIPMAAYGKVPEDTTGRLMISVTKDEKYFIGSDPEPKDIDQIKETIGQWIESDPELRILIRADGDVKYKVNEEITLACAEVGAQDLIYSVFEE</sequence>
<comment type="subcellular location">
    <subcellularLocation>
        <location evidence="1">Cell membrane</location>
        <topology evidence="1">Single-pass membrane protein</topology>
    </subcellularLocation>
    <subcellularLocation>
        <location evidence="7">Cell membrane</location>
        <topology evidence="7">Single-pass type II membrane protein</topology>
    </subcellularLocation>
</comment>
<dbReference type="Proteomes" id="UP001290861">
    <property type="component" value="Unassembled WGS sequence"/>
</dbReference>
<keyword evidence="7" id="KW-0813">Transport</keyword>
<comment type="caution">
    <text evidence="9">The sequence shown here is derived from an EMBL/GenBank/DDBJ whole genome shotgun (WGS) entry which is preliminary data.</text>
</comment>
<organism evidence="9 10">
    <name type="scientific">Pontiella agarivorans</name>
    <dbReference type="NCBI Taxonomy" id="3038953"/>
    <lineage>
        <taxon>Bacteria</taxon>
        <taxon>Pseudomonadati</taxon>
        <taxon>Kiritimatiellota</taxon>
        <taxon>Kiritimatiellia</taxon>
        <taxon>Kiritimatiellales</taxon>
        <taxon>Pontiellaceae</taxon>
        <taxon>Pontiella</taxon>
    </lineage>
</organism>
<keyword evidence="3" id="KW-1003">Cell membrane</keyword>
<name>A0ABU5N1B4_9BACT</name>
<evidence type="ECO:0000256" key="1">
    <source>
        <dbReference type="ARBA" id="ARBA00004162"/>
    </source>
</evidence>
<keyword evidence="4 7" id="KW-0812">Transmembrane</keyword>
<evidence type="ECO:0000256" key="6">
    <source>
        <dbReference type="ARBA" id="ARBA00023136"/>
    </source>
</evidence>
<dbReference type="PANTHER" id="PTHR30558:SF3">
    <property type="entry name" value="BIOPOLYMER TRANSPORT PROTEIN EXBD-RELATED"/>
    <property type="match status" value="1"/>
</dbReference>
<keyword evidence="6 8" id="KW-0472">Membrane</keyword>
<evidence type="ECO:0000313" key="9">
    <source>
        <dbReference type="EMBL" id="MDZ8120217.1"/>
    </source>
</evidence>
<dbReference type="Pfam" id="PF02472">
    <property type="entry name" value="ExbD"/>
    <property type="match status" value="1"/>
</dbReference>
<evidence type="ECO:0000256" key="8">
    <source>
        <dbReference type="SAM" id="Phobius"/>
    </source>
</evidence>
<dbReference type="Gene3D" id="3.30.420.270">
    <property type="match status" value="1"/>
</dbReference>
<dbReference type="RefSeq" id="WP_322609991.1">
    <property type="nucleotide sequence ID" value="NZ_JARVCO010000012.1"/>
</dbReference>
<evidence type="ECO:0000256" key="3">
    <source>
        <dbReference type="ARBA" id="ARBA00022475"/>
    </source>
</evidence>
<keyword evidence="10" id="KW-1185">Reference proteome</keyword>
<comment type="similarity">
    <text evidence="2 7">Belongs to the ExbD/TolR family.</text>
</comment>
<dbReference type="EMBL" id="JARVCO010000012">
    <property type="protein sequence ID" value="MDZ8120217.1"/>
    <property type="molecule type" value="Genomic_DNA"/>
</dbReference>
<evidence type="ECO:0000256" key="5">
    <source>
        <dbReference type="ARBA" id="ARBA00022989"/>
    </source>
</evidence>
<reference evidence="9 10" key="1">
    <citation type="journal article" date="2024" name="Appl. Environ. Microbiol.">
        <title>Pontiella agarivorans sp. nov., a novel marine anaerobic bacterium capable of degrading macroalgal polysaccharides and fixing nitrogen.</title>
        <authorList>
            <person name="Liu N."/>
            <person name="Kivenson V."/>
            <person name="Peng X."/>
            <person name="Cui Z."/>
            <person name="Lankiewicz T.S."/>
            <person name="Gosselin K.M."/>
            <person name="English C.J."/>
            <person name="Blair E.M."/>
            <person name="O'Malley M.A."/>
            <person name="Valentine D.L."/>
        </authorList>
    </citation>
    <scope>NUCLEOTIDE SEQUENCE [LARGE SCALE GENOMIC DNA]</scope>
    <source>
        <strain evidence="9 10">NLcol2</strain>
    </source>
</reference>
<accession>A0ABU5N1B4</accession>
<keyword evidence="5 8" id="KW-1133">Transmembrane helix</keyword>
<evidence type="ECO:0000256" key="7">
    <source>
        <dbReference type="RuleBase" id="RU003879"/>
    </source>
</evidence>
<gene>
    <name evidence="9" type="ORF">P9H32_16420</name>
</gene>
<feature type="transmembrane region" description="Helical" evidence="8">
    <location>
        <begin position="18"/>
        <end position="36"/>
    </location>
</feature>
<keyword evidence="7" id="KW-0653">Protein transport</keyword>
<evidence type="ECO:0000313" key="10">
    <source>
        <dbReference type="Proteomes" id="UP001290861"/>
    </source>
</evidence>
<dbReference type="InterPro" id="IPR003400">
    <property type="entry name" value="ExbD"/>
</dbReference>
<proteinExistence type="inferred from homology"/>